<sequence>MKCLLLACSSVQVTYLLFLPRCKVIC</sequence>
<organism evidence="1">
    <name type="scientific">Rhizophora mucronata</name>
    <name type="common">Asiatic mangrove</name>
    <dbReference type="NCBI Taxonomy" id="61149"/>
    <lineage>
        <taxon>Eukaryota</taxon>
        <taxon>Viridiplantae</taxon>
        <taxon>Streptophyta</taxon>
        <taxon>Embryophyta</taxon>
        <taxon>Tracheophyta</taxon>
        <taxon>Spermatophyta</taxon>
        <taxon>Magnoliopsida</taxon>
        <taxon>eudicotyledons</taxon>
        <taxon>Gunneridae</taxon>
        <taxon>Pentapetalae</taxon>
        <taxon>rosids</taxon>
        <taxon>fabids</taxon>
        <taxon>Malpighiales</taxon>
        <taxon>Rhizophoraceae</taxon>
        <taxon>Rhizophora</taxon>
    </lineage>
</organism>
<dbReference type="EMBL" id="GGEC01073098">
    <property type="protein sequence ID" value="MBX53582.1"/>
    <property type="molecule type" value="Transcribed_RNA"/>
</dbReference>
<dbReference type="AlphaFoldDB" id="A0A2P2PFX1"/>
<protein>
    <submittedName>
        <fullName evidence="1">Uncharacterized protein</fullName>
    </submittedName>
</protein>
<reference evidence="1" key="1">
    <citation type="submission" date="2018-02" db="EMBL/GenBank/DDBJ databases">
        <title>Rhizophora mucronata_Transcriptome.</title>
        <authorList>
            <person name="Meera S.P."/>
            <person name="Sreeshan A."/>
            <person name="Augustine A."/>
        </authorList>
    </citation>
    <scope>NUCLEOTIDE SEQUENCE</scope>
    <source>
        <tissue evidence="1">Leaf</tissue>
    </source>
</reference>
<evidence type="ECO:0000313" key="1">
    <source>
        <dbReference type="EMBL" id="MBX53582.1"/>
    </source>
</evidence>
<accession>A0A2P2PFX1</accession>
<name>A0A2P2PFX1_RHIMU</name>
<proteinExistence type="predicted"/>